<sequence>PMLWTLVLSSKFKRLRNRRTARALMFAADQPAIQTDPNTTQVLIRSYIHPSTRTRGVYVKDNPHITISVKNPETAKQGEHESSHSYTPHLKSFNVVTVVRGGYIKDDRVGNTWPSEIEARPRDAITGDPGLLGPKEEFITWPAEKTGE</sequence>
<evidence type="ECO:0000313" key="2">
    <source>
        <dbReference type="EMBL" id="CCF33698.1"/>
    </source>
</evidence>
<accession>H1V0E7</accession>
<dbReference type="HOGENOM" id="CLU_1767524_0_0_1"/>
<dbReference type="Proteomes" id="UP000007174">
    <property type="component" value="Unassembled WGS sequence"/>
</dbReference>
<name>H1V0E7_COLHI</name>
<feature type="non-terminal residue" evidence="2">
    <location>
        <position position="148"/>
    </location>
</feature>
<evidence type="ECO:0000256" key="1">
    <source>
        <dbReference type="SAM" id="MobiDB-lite"/>
    </source>
</evidence>
<dbReference type="EMBL" id="CACQ02000860">
    <property type="protein sequence ID" value="CCF33698.1"/>
    <property type="molecule type" value="Genomic_DNA"/>
</dbReference>
<dbReference type="eggNOG" id="ENOG502RP6S">
    <property type="taxonomic scope" value="Eukaryota"/>
</dbReference>
<dbReference type="AlphaFoldDB" id="H1V0E7"/>
<protein>
    <submittedName>
        <fullName evidence="2">Uncharacterized protein</fullName>
    </submittedName>
</protein>
<organism evidence="2 3">
    <name type="scientific">Colletotrichum higginsianum (strain IMI 349063)</name>
    <name type="common">Crucifer anthracnose fungus</name>
    <dbReference type="NCBI Taxonomy" id="759273"/>
    <lineage>
        <taxon>Eukaryota</taxon>
        <taxon>Fungi</taxon>
        <taxon>Dikarya</taxon>
        <taxon>Ascomycota</taxon>
        <taxon>Pezizomycotina</taxon>
        <taxon>Sordariomycetes</taxon>
        <taxon>Hypocreomycetidae</taxon>
        <taxon>Glomerellales</taxon>
        <taxon>Glomerellaceae</taxon>
        <taxon>Colletotrichum</taxon>
        <taxon>Colletotrichum destructivum species complex</taxon>
    </lineage>
</organism>
<feature type="region of interest" description="Disordered" evidence="1">
    <location>
        <begin position="122"/>
        <end position="148"/>
    </location>
</feature>
<proteinExistence type="predicted"/>
<evidence type="ECO:0000313" key="3">
    <source>
        <dbReference type="Proteomes" id="UP000007174"/>
    </source>
</evidence>
<gene>
    <name evidence="2" type="ORF">CH063_05839</name>
</gene>
<reference evidence="3" key="1">
    <citation type="journal article" date="2012" name="Nat. Genet.">
        <title>Lifestyle transitions in plant pathogenic Colletotrichum fungi deciphered by genome and transcriptome analyses.</title>
        <authorList>
            <person name="O'Connell R.J."/>
            <person name="Thon M.R."/>
            <person name="Hacquard S."/>
            <person name="Amyotte S.G."/>
            <person name="Kleemann J."/>
            <person name="Torres M.F."/>
            <person name="Damm U."/>
            <person name="Buiate E.A."/>
            <person name="Epstein L."/>
            <person name="Alkan N."/>
            <person name="Altmueller J."/>
            <person name="Alvarado-Balderrama L."/>
            <person name="Bauser C.A."/>
            <person name="Becker C."/>
            <person name="Birren B.W."/>
            <person name="Chen Z."/>
            <person name="Choi J."/>
            <person name="Crouch J.A."/>
            <person name="Duvick J.P."/>
            <person name="Farman M.A."/>
            <person name="Gan P."/>
            <person name="Heiman D."/>
            <person name="Henrissat B."/>
            <person name="Howard R.J."/>
            <person name="Kabbage M."/>
            <person name="Koch C."/>
            <person name="Kracher B."/>
            <person name="Kubo Y."/>
            <person name="Law A.D."/>
            <person name="Lebrun M.-H."/>
            <person name="Lee Y.-H."/>
            <person name="Miyara I."/>
            <person name="Moore N."/>
            <person name="Neumann U."/>
            <person name="Nordstroem K."/>
            <person name="Panaccione D.G."/>
            <person name="Panstruga R."/>
            <person name="Place M."/>
            <person name="Proctor R.H."/>
            <person name="Prusky D."/>
            <person name="Rech G."/>
            <person name="Reinhardt R."/>
            <person name="Rollins J.A."/>
            <person name="Rounsley S."/>
            <person name="Schardl C.L."/>
            <person name="Schwartz D.C."/>
            <person name="Shenoy N."/>
            <person name="Shirasu K."/>
            <person name="Sikhakolli U.R."/>
            <person name="Stueber K."/>
            <person name="Sukno S.A."/>
            <person name="Sweigard J.A."/>
            <person name="Takano Y."/>
            <person name="Takahara H."/>
            <person name="Trail F."/>
            <person name="van der Does H.C."/>
            <person name="Voll L.M."/>
            <person name="Will I."/>
            <person name="Young S."/>
            <person name="Zeng Q."/>
            <person name="Zhang J."/>
            <person name="Zhou S."/>
            <person name="Dickman M.B."/>
            <person name="Schulze-Lefert P."/>
            <person name="Ver Loren van Themaat E."/>
            <person name="Ma L.-J."/>
            <person name="Vaillancourt L.J."/>
        </authorList>
    </citation>
    <scope>NUCLEOTIDE SEQUENCE [LARGE SCALE GENOMIC DNA]</scope>
    <source>
        <strain evidence="3">IMI 349063</strain>
    </source>
</reference>